<comment type="similarity">
    <text evidence="1">Belongs to the UbiK family.</text>
</comment>
<dbReference type="InterPro" id="IPR007475">
    <property type="entry name" value="UbiK"/>
</dbReference>
<sequence>MIDKAAFVTSIAGKLNTLLAGEKGPVRDDLEKNIKAILHSAFSRMELLTRDEFDAQVAVLQRTRQMLEALEDRVVELEKSVSSAKDVPALPAESDS</sequence>
<comment type="caution">
    <text evidence="2">The sequence shown here is derived from an EMBL/GenBank/DDBJ whole genome shotgun (WGS) entry which is preliminary data.</text>
</comment>
<dbReference type="HAMAP" id="MF_02216">
    <property type="entry name" value="UbiK"/>
    <property type="match status" value="1"/>
</dbReference>
<dbReference type="Proteomes" id="UP001500604">
    <property type="component" value="Unassembled WGS sequence"/>
</dbReference>
<accession>A0ABP8V6Q8</accession>
<reference evidence="3" key="1">
    <citation type="journal article" date="2019" name="Int. J. Syst. Evol. Microbiol.">
        <title>The Global Catalogue of Microorganisms (GCM) 10K type strain sequencing project: providing services to taxonomists for standard genome sequencing and annotation.</title>
        <authorList>
            <consortium name="The Broad Institute Genomics Platform"/>
            <consortium name="The Broad Institute Genome Sequencing Center for Infectious Disease"/>
            <person name="Wu L."/>
            <person name="Ma J."/>
        </authorList>
    </citation>
    <scope>NUCLEOTIDE SEQUENCE [LARGE SCALE GENOMIC DNA]</scope>
    <source>
        <strain evidence="3">JCM 17805</strain>
    </source>
</reference>
<dbReference type="PANTHER" id="PTHR38040:SF1">
    <property type="entry name" value="UBIQUINONE BIOSYNTHESIS ACCESSORY FACTOR UBIK"/>
    <property type="match status" value="1"/>
</dbReference>
<dbReference type="EMBL" id="BAABFL010000456">
    <property type="protein sequence ID" value="GAA4651567.1"/>
    <property type="molecule type" value="Genomic_DNA"/>
</dbReference>
<feature type="coiled-coil region" evidence="1">
    <location>
        <begin position="60"/>
        <end position="87"/>
    </location>
</feature>
<proteinExistence type="inferred from homology"/>
<dbReference type="PANTHER" id="PTHR38040">
    <property type="entry name" value="UBIQUINONE BIOSYNTHESIS ACCESSORY FACTOR UBIK"/>
    <property type="match status" value="1"/>
</dbReference>
<dbReference type="Pfam" id="PF04380">
    <property type="entry name" value="BMFP"/>
    <property type="match status" value="1"/>
</dbReference>
<keyword evidence="3" id="KW-1185">Reference proteome</keyword>
<gene>
    <name evidence="1" type="primary">ubiK</name>
    <name evidence="2" type="ORF">GCM10023116_38510</name>
</gene>
<comment type="function">
    <text evidence="1">Required for efficient ubiquinone (coenzyme Q) biosynthesis. UbiK is probably an accessory factor of Ubi enzymes and facilitates ubiquinone biosynthesis by acting as an assembly factor, a targeting factor, or both.</text>
</comment>
<name>A0ABP8V6Q8_9GAMM</name>
<evidence type="ECO:0000256" key="1">
    <source>
        <dbReference type="HAMAP-Rule" id="MF_02216"/>
    </source>
</evidence>
<organism evidence="2 3">
    <name type="scientific">Kistimonas scapharcae</name>
    <dbReference type="NCBI Taxonomy" id="1036133"/>
    <lineage>
        <taxon>Bacteria</taxon>
        <taxon>Pseudomonadati</taxon>
        <taxon>Pseudomonadota</taxon>
        <taxon>Gammaproteobacteria</taxon>
        <taxon>Oceanospirillales</taxon>
        <taxon>Endozoicomonadaceae</taxon>
        <taxon>Kistimonas</taxon>
    </lineage>
</organism>
<evidence type="ECO:0000313" key="2">
    <source>
        <dbReference type="EMBL" id="GAA4651567.1"/>
    </source>
</evidence>
<keyword evidence="1" id="KW-0175">Coiled coil</keyword>
<keyword evidence="1" id="KW-0963">Cytoplasm</keyword>
<dbReference type="RefSeq" id="WP_345197967.1">
    <property type="nucleotide sequence ID" value="NZ_BAABFL010000456.1"/>
</dbReference>
<comment type="pathway">
    <text evidence="1">Cofactor biosynthesis; ubiquinone biosynthesis.</text>
</comment>
<evidence type="ECO:0000313" key="3">
    <source>
        <dbReference type="Proteomes" id="UP001500604"/>
    </source>
</evidence>
<comment type="subcellular location">
    <subcellularLocation>
        <location evidence="1">Cytoplasm</location>
    </subcellularLocation>
</comment>
<protein>
    <recommendedName>
        <fullName evidence="1">Ubiquinone biosynthesis accessory factor UbiK</fullName>
    </recommendedName>
</protein>
<keyword evidence="1" id="KW-0831">Ubiquinone biosynthesis</keyword>